<reference evidence="3 4" key="1">
    <citation type="submission" date="2024-10" db="EMBL/GenBank/DDBJ databases">
        <title>The Natural Products Discovery Center: Release of the First 8490 Sequenced Strains for Exploring Actinobacteria Biosynthetic Diversity.</title>
        <authorList>
            <person name="Kalkreuter E."/>
            <person name="Kautsar S.A."/>
            <person name="Yang D."/>
            <person name="Bader C.D."/>
            <person name="Teijaro C.N."/>
            <person name="Fluegel L."/>
            <person name="Davis C.M."/>
            <person name="Simpson J.R."/>
            <person name="Lauterbach L."/>
            <person name="Steele A.D."/>
            <person name="Gui C."/>
            <person name="Meng S."/>
            <person name="Li G."/>
            <person name="Viehrig K."/>
            <person name="Ye F."/>
            <person name="Su P."/>
            <person name="Kiefer A.F."/>
            <person name="Nichols A."/>
            <person name="Cepeda A.J."/>
            <person name="Yan W."/>
            <person name="Fan B."/>
            <person name="Jiang Y."/>
            <person name="Adhikari A."/>
            <person name="Zheng C.-J."/>
            <person name="Schuster L."/>
            <person name="Cowan T.M."/>
            <person name="Smanski M.J."/>
            <person name="Chevrette M.G."/>
            <person name="De Carvalho L.P.S."/>
            <person name="Shen B."/>
        </authorList>
    </citation>
    <scope>NUCLEOTIDE SEQUENCE [LARGE SCALE GENOMIC DNA]</scope>
    <source>
        <strain evidence="3 4">NPDC003029</strain>
    </source>
</reference>
<dbReference type="SUPFAM" id="SSF52833">
    <property type="entry name" value="Thioredoxin-like"/>
    <property type="match status" value="1"/>
</dbReference>
<dbReference type="Proteomes" id="UP001601976">
    <property type="component" value="Unassembled WGS sequence"/>
</dbReference>
<evidence type="ECO:0000313" key="4">
    <source>
        <dbReference type="Proteomes" id="UP001601976"/>
    </source>
</evidence>
<keyword evidence="1" id="KW-0732">Signal</keyword>
<comment type="caution">
    <text evidence="3">The sequence shown here is derived from an EMBL/GenBank/DDBJ whole genome shotgun (WGS) entry which is preliminary data.</text>
</comment>
<feature type="chain" id="PRO_5047227832" evidence="1">
    <location>
        <begin position="19"/>
        <end position="221"/>
    </location>
</feature>
<dbReference type="RefSeq" id="WP_387898513.1">
    <property type="nucleotide sequence ID" value="NZ_JBIAPK010000013.1"/>
</dbReference>
<gene>
    <name evidence="3" type="ORF">ACFYWW_31165</name>
</gene>
<dbReference type="InterPro" id="IPR036249">
    <property type="entry name" value="Thioredoxin-like_sf"/>
</dbReference>
<organism evidence="3 4">
    <name type="scientific">Streptomyces flavidovirens</name>
    <dbReference type="NCBI Taxonomy" id="67298"/>
    <lineage>
        <taxon>Bacteria</taxon>
        <taxon>Bacillati</taxon>
        <taxon>Actinomycetota</taxon>
        <taxon>Actinomycetes</taxon>
        <taxon>Kitasatosporales</taxon>
        <taxon>Streptomycetaceae</taxon>
        <taxon>Streptomyces</taxon>
    </lineage>
</organism>
<proteinExistence type="predicted"/>
<protein>
    <submittedName>
        <fullName evidence="3">Thioredoxin domain-containing protein</fullName>
    </submittedName>
</protein>
<dbReference type="PROSITE" id="PS51257">
    <property type="entry name" value="PROKAR_LIPOPROTEIN"/>
    <property type="match status" value="1"/>
</dbReference>
<dbReference type="Gene3D" id="3.40.30.10">
    <property type="entry name" value="Glutaredoxin"/>
    <property type="match status" value="1"/>
</dbReference>
<evidence type="ECO:0000259" key="2">
    <source>
        <dbReference type="Pfam" id="PF13462"/>
    </source>
</evidence>
<accession>A0ABW6RNH1</accession>
<dbReference type="Pfam" id="PF13462">
    <property type="entry name" value="Thioredoxin_4"/>
    <property type="match status" value="1"/>
</dbReference>
<feature type="domain" description="Thioredoxin-like fold" evidence="2">
    <location>
        <begin position="47"/>
        <end position="199"/>
    </location>
</feature>
<sequence length="221" mass="23791">MGKTALVLAAVMGAGLLAGCGGAPSEPKAQYNGVKSLPESLSADGSMIVVGDPQAPMTLRVYEDLTVAVCRDFETTDIGPDLRSLMLTGEVKTEYVFSSVFDDDWEEGGALWVINALRAALEQDRFAEYHKVIAENYTTGGYTKTSLVRLASRVPGLRTEAFEDAVVNGEFSSFVADAEKTFDEGAAGAPTLVIDGKELPTLRQTRLYGEGRLIDYIHNLQ</sequence>
<keyword evidence="4" id="KW-1185">Reference proteome</keyword>
<name>A0ABW6RNH1_9ACTN</name>
<feature type="signal peptide" evidence="1">
    <location>
        <begin position="1"/>
        <end position="18"/>
    </location>
</feature>
<evidence type="ECO:0000313" key="3">
    <source>
        <dbReference type="EMBL" id="MFF3343121.1"/>
    </source>
</evidence>
<dbReference type="EMBL" id="JBIAPK010000013">
    <property type="protein sequence ID" value="MFF3343121.1"/>
    <property type="molecule type" value="Genomic_DNA"/>
</dbReference>
<evidence type="ECO:0000256" key="1">
    <source>
        <dbReference type="SAM" id="SignalP"/>
    </source>
</evidence>
<dbReference type="InterPro" id="IPR012336">
    <property type="entry name" value="Thioredoxin-like_fold"/>
</dbReference>